<accession>A0A3N0GWT7</accession>
<evidence type="ECO:0000256" key="1">
    <source>
        <dbReference type="SAM" id="Phobius"/>
    </source>
</evidence>
<feature type="transmembrane region" description="Helical" evidence="1">
    <location>
        <begin position="198"/>
        <end position="217"/>
    </location>
</feature>
<sequence length="241" mass="25730">MFDAAGDQAPVRDVVDTALGRRERHDPVLPGTGGPAGNALLTAWLGLFLLVLFFAEGLTLLDVRGLISWHVALGALLVPPAVAKTATTGWRMVRYYAGHAGYRLAGPPPLVLRMLGPLVVVTTLALLGSGVALVLLGQDTSRQAVVDVLGLRVDWVGLHKGVFFVWFAVMAAHVLGRALPALRLVVRRHQVPGTVRRVTALVLSLVLAGTAAVWLVGLEGSWREGRFGDDDREHAGTSRTH</sequence>
<feature type="transmembrane region" description="Helical" evidence="1">
    <location>
        <begin position="110"/>
        <end position="136"/>
    </location>
</feature>
<keyword evidence="1" id="KW-0812">Transmembrane</keyword>
<feature type="transmembrane region" description="Helical" evidence="1">
    <location>
        <begin position="39"/>
        <end position="61"/>
    </location>
</feature>
<keyword evidence="1" id="KW-0472">Membrane</keyword>
<comment type="caution">
    <text evidence="2">The sequence shown here is derived from an EMBL/GenBank/DDBJ whole genome shotgun (WGS) entry which is preliminary data.</text>
</comment>
<reference evidence="2 3" key="1">
    <citation type="submission" date="2018-11" db="EMBL/GenBank/DDBJ databases">
        <authorList>
            <person name="Li F."/>
        </authorList>
    </citation>
    <scope>NUCLEOTIDE SEQUENCE [LARGE SCALE GENOMIC DNA]</scope>
    <source>
        <strain evidence="2 3">Gsoil 818</strain>
    </source>
</reference>
<evidence type="ECO:0000313" key="3">
    <source>
        <dbReference type="Proteomes" id="UP000279994"/>
    </source>
</evidence>
<protein>
    <submittedName>
        <fullName evidence="2">Uncharacterized protein</fullName>
    </submittedName>
</protein>
<gene>
    <name evidence="2" type="ORF">EFL26_02255</name>
</gene>
<name>A0A3N0GWT7_9ACTN</name>
<evidence type="ECO:0000313" key="2">
    <source>
        <dbReference type="EMBL" id="RNM16935.1"/>
    </source>
</evidence>
<keyword evidence="3" id="KW-1185">Reference proteome</keyword>
<dbReference type="EMBL" id="RJSF01000005">
    <property type="protein sequence ID" value="RNM16935.1"/>
    <property type="molecule type" value="Genomic_DNA"/>
</dbReference>
<keyword evidence="1" id="KW-1133">Transmembrane helix</keyword>
<dbReference type="AlphaFoldDB" id="A0A3N0GWT7"/>
<dbReference type="Proteomes" id="UP000279994">
    <property type="component" value="Unassembled WGS sequence"/>
</dbReference>
<dbReference type="OrthoDB" id="2376657at2"/>
<dbReference type="RefSeq" id="WP_123221273.1">
    <property type="nucleotide sequence ID" value="NZ_RJSF01000005.1"/>
</dbReference>
<feature type="transmembrane region" description="Helical" evidence="1">
    <location>
        <begin position="67"/>
        <end position="90"/>
    </location>
</feature>
<feature type="transmembrane region" description="Helical" evidence="1">
    <location>
        <begin position="163"/>
        <end position="186"/>
    </location>
</feature>
<organism evidence="2 3">
    <name type="scientific">Nocardioides pocheonensis</name>
    <dbReference type="NCBI Taxonomy" id="661485"/>
    <lineage>
        <taxon>Bacteria</taxon>
        <taxon>Bacillati</taxon>
        <taxon>Actinomycetota</taxon>
        <taxon>Actinomycetes</taxon>
        <taxon>Propionibacteriales</taxon>
        <taxon>Nocardioidaceae</taxon>
        <taxon>Nocardioides</taxon>
    </lineage>
</organism>
<proteinExistence type="predicted"/>